<sequence length="425" mass="46072">MTQTSNSVGAFATAAEAAPVRTPSPELSAAPARLRGAMPDIGDFDEVRASRSDRVVWWVTAFVLAFLAWAWFFEIDEVSNGGGKVIPSSREQRIQSLEGGILAELLVREGDIVEKGQVLAKLEPTRGESSVEETAARYRAALAASVRLRAEVEGQGSLQFPQELQAHEQLKASESALFRSRRAALNDTVAGLSQALALVRKELGITQSLQASGAASSVELIRLQRQGAELELKIAEARSGYMVRSREELAKADAEAKSLSSVVRGRADSLERLTLQSPVRGVVKSLQVTTIGGVVPPNGLLMALVPLDDQLLVEAHISPRDIAFIRPGQEALVKVTAYDYAVYGGLKGQVVTIAPDTQRDEVKPEIVYYPVLVRTDSDVLVNKAGQRMPIVPGMVAATDIRTGRKTVWNYLTKPLNKAREALRER</sequence>
<evidence type="ECO:0000313" key="8">
    <source>
        <dbReference type="Proteomes" id="UP000028782"/>
    </source>
</evidence>
<name>A0A076PH11_COMTE</name>
<dbReference type="Pfam" id="PF26002">
    <property type="entry name" value="Beta-barrel_AprE"/>
    <property type="match status" value="1"/>
</dbReference>
<comment type="subcellular location">
    <subcellularLocation>
        <location evidence="1">Membrane</location>
        <topology evidence="1">Single-pass membrane protein</topology>
    </subcellularLocation>
</comment>
<dbReference type="InterPro" id="IPR058982">
    <property type="entry name" value="Beta-barrel_AprE"/>
</dbReference>
<gene>
    <name evidence="7" type="ORF">O987_09570</name>
</gene>
<feature type="domain" description="AprE-like beta-barrel" evidence="6">
    <location>
        <begin position="311"/>
        <end position="403"/>
    </location>
</feature>
<dbReference type="InterPro" id="IPR050739">
    <property type="entry name" value="MFP"/>
</dbReference>
<dbReference type="Proteomes" id="UP000028782">
    <property type="component" value="Chromosome"/>
</dbReference>
<feature type="transmembrane region" description="Helical" evidence="5">
    <location>
        <begin position="55"/>
        <end position="73"/>
    </location>
</feature>
<dbReference type="PANTHER" id="PTHR30386:SF26">
    <property type="entry name" value="TRANSPORT PROTEIN COMB"/>
    <property type="match status" value="1"/>
</dbReference>
<evidence type="ECO:0000256" key="4">
    <source>
        <dbReference type="ARBA" id="ARBA00023136"/>
    </source>
</evidence>
<dbReference type="AlphaFoldDB" id="A0A076PH11"/>
<protein>
    <submittedName>
        <fullName evidence="7">HlyD family secretion protein</fullName>
    </submittedName>
</protein>
<evidence type="ECO:0000259" key="6">
    <source>
        <dbReference type="Pfam" id="PF26002"/>
    </source>
</evidence>
<evidence type="ECO:0000313" key="7">
    <source>
        <dbReference type="EMBL" id="AIJ46039.1"/>
    </source>
</evidence>
<dbReference type="RefSeq" id="WP_144244916.1">
    <property type="nucleotide sequence ID" value="NZ_CP006704.1"/>
</dbReference>
<keyword evidence="2 5" id="KW-0812">Transmembrane</keyword>
<evidence type="ECO:0000256" key="1">
    <source>
        <dbReference type="ARBA" id="ARBA00004167"/>
    </source>
</evidence>
<dbReference type="Gene3D" id="2.40.50.100">
    <property type="match status" value="1"/>
</dbReference>
<dbReference type="PANTHER" id="PTHR30386">
    <property type="entry name" value="MEMBRANE FUSION SUBUNIT OF EMRAB-TOLC MULTIDRUG EFFLUX PUMP"/>
    <property type="match status" value="1"/>
</dbReference>
<dbReference type="SUPFAM" id="SSF111369">
    <property type="entry name" value="HlyD-like secretion proteins"/>
    <property type="match status" value="1"/>
</dbReference>
<dbReference type="Gene3D" id="2.40.30.170">
    <property type="match status" value="1"/>
</dbReference>
<dbReference type="EMBL" id="CP006704">
    <property type="protein sequence ID" value="AIJ46039.1"/>
    <property type="molecule type" value="Genomic_DNA"/>
</dbReference>
<keyword evidence="3 5" id="KW-1133">Transmembrane helix</keyword>
<evidence type="ECO:0000256" key="2">
    <source>
        <dbReference type="ARBA" id="ARBA00022692"/>
    </source>
</evidence>
<organism evidence="7 8">
    <name type="scientific">Comamonas testosteroni TK102</name>
    <dbReference type="NCBI Taxonomy" id="1392005"/>
    <lineage>
        <taxon>Bacteria</taxon>
        <taxon>Pseudomonadati</taxon>
        <taxon>Pseudomonadota</taxon>
        <taxon>Betaproteobacteria</taxon>
        <taxon>Burkholderiales</taxon>
        <taxon>Comamonadaceae</taxon>
        <taxon>Comamonas</taxon>
    </lineage>
</organism>
<accession>A0A076PH11</accession>
<reference evidence="7 8" key="1">
    <citation type="journal article" date="2014" name="Genome Announc.">
        <title>Complete Genome Sequence of Polychlorinated Biphenyl Degrader Comamonas testosteroni TK102 (NBRC 109938).</title>
        <authorList>
            <person name="Fukuda K."/>
            <person name="Hosoyama A."/>
            <person name="Tsuchikane K."/>
            <person name="Ohji S."/>
            <person name="Yamazoe A."/>
            <person name="Fujita N."/>
            <person name="Shintani M."/>
            <person name="Kimbara K."/>
        </authorList>
    </citation>
    <scope>NUCLEOTIDE SEQUENCE [LARGE SCALE GENOMIC DNA]</scope>
    <source>
        <strain evidence="7">TK102</strain>
    </source>
</reference>
<evidence type="ECO:0000256" key="3">
    <source>
        <dbReference type="ARBA" id="ARBA00022989"/>
    </source>
</evidence>
<proteinExistence type="predicted"/>
<dbReference type="GO" id="GO:0016020">
    <property type="term" value="C:membrane"/>
    <property type="evidence" value="ECO:0007669"/>
    <property type="project" value="UniProtKB-SubCell"/>
</dbReference>
<evidence type="ECO:0000256" key="5">
    <source>
        <dbReference type="SAM" id="Phobius"/>
    </source>
</evidence>
<keyword evidence="4 5" id="KW-0472">Membrane</keyword>
<dbReference type="KEGG" id="ctes:O987_09570"/>
<dbReference type="PRINTS" id="PR01490">
    <property type="entry name" value="RTXTOXIND"/>
</dbReference>
<dbReference type="HOGENOM" id="CLU_023976_8_0_4"/>